<evidence type="ECO:0000256" key="4">
    <source>
        <dbReference type="ARBA" id="ARBA00022750"/>
    </source>
</evidence>
<dbReference type="Proteomes" id="UP001501920">
    <property type="component" value="Chromosome 1"/>
</dbReference>
<accession>A0A3B4DGF6</accession>
<feature type="disulfide bond" evidence="9">
    <location>
        <begin position="326"/>
        <end position="363"/>
    </location>
</feature>
<dbReference type="PANTHER" id="PTHR47966:SF37">
    <property type="entry name" value="CATHEPSIN E-A-LIKE"/>
    <property type="match status" value="1"/>
</dbReference>
<evidence type="ECO:0000313" key="13">
    <source>
        <dbReference type="Proteomes" id="UP001501920"/>
    </source>
</evidence>
<keyword evidence="7" id="KW-0325">Glycoprotein</keyword>
<dbReference type="GO" id="GO:0006508">
    <property type="term" value="P:proteolysis"/>
    <property type="evidence" value="ECO:0007669"/>
    <property type="project" value="UniProtKB-KW"/>
</dbReference>
<name>A0A3B4DGF6_PYGNA</name>
<evidence type="ECO:0000313" key="12">
    <source>
        <dbReference type="Ensembl" id="ENSPNAP00000022523.2"/>
    </source>
</evidence>
<dbReference type="AlphaFoldDB" id="A0A3B4DGF6"/>
<reference evidence="12" key="3">
    <citation type="submission" date="2025-09" db="UniProtKB">
        <authorList>
            <consortium name="Ensembl"/>
        </authorList>
    </citation>
    <scope>IDENTIFICATION</scope>
</reference>
<evidence type="ECO:0000256" key="10">
    <source>
        <dbReference type="RuleBase" id="RU000454"/>
    </source>
</evidence>
<dbReference type="PRINTS" id="PR00792">
    <property type="entry name" value="PEPSIN"/>
</dbReference>
<comment type="similarity">
    <text evidence="1 10">Belongs to the peptidase A1 family.</text>
</comment>
<dbReference type="FunFam" id="2.40.70.10:FF:000002">
    <property type="entry name" value="Vacuolar aspartic proteinase"/>
    <property type="match status" value="1"/>
</dbReference>
<reference evidence="12 13" key="1">
    <citation type="submission" date="2020-10" db="EMBL/GenBank/DDBJ databases">
        <title>Pygocentrus nattereri (red-bellied piranha) genome, fPygNat1, primary haplotype.</title>
        <authorList>
            <person name="Myers G."/>
            <person name="Meyer A."/>
            <person name="Karagic N."/>
            <person name="Pippel M."/>
            <person name="Winkler S."/>
            <person name="Tracey A."/>
            <person name="Wood J."/>
            <person name="Formenti G."/>
            <person name="Howe K."/>
            <person name="Fedrigo O."/>
            <person name="Jarvis E.D."/>
        </authorList>
    </citation>
    <scope>NUCLEOTIDE SEQUENCE [LARGE SCALE GENOMIC DNA]</scope>
</reference>
<evidence type="ECO:0000256" key="5">
    <source>
        <dbReference type="ARBA" id="ARBA00022801"/>
    </source>
</evidence>
<evidence type="ECO:0000256" key="2">
    <source>
        <dbReference type="ARBA" id="ARBA00014776"/>
    </source>
</evidence>
<keyword evidence="4 10" id="KW-0064">Aspartyl protease</keyword>
<dbReference type="InterPro" id="IPR033121">
    <property type="entry name" value="PEPTIDASE_A1"/>
</dbReference>
<dbReference type="Gene3D" id="2.40.70.10">
    <property type="entry name" value="Acid Proteases"/>
    <property type="match status" value="2"/>
</dbReference>
<dbReference type="Ensembl" id="ENSPNAT00000034716.2">
    <property type="protein sequence ID" value="ENSPNAP00000022523.2"/>
    <property type="gene ID" value="ENSPNAG00000029956.2"/>
</dbReference>
<dbReference type="Gene3D" id="6.10.140.60">
    <property type="match status" value="1"/>
</dbReference>
<dbReference type="InterPro" id="IPR012848">
    <property type="entry name" value="Aspartic_peptidase_N"/>
</dbReference>
<evidence type="ECO:0000256" key="9">
    <source>
        <dbReference type="PIRSR" id="PIRSR601461-2"/>
    </source>
</evidence>
<dbReference type="InterPro" id="IPR001969">
    <property type="entry name" value="Aspartic_peptidase_AS"/>
</dbReference>
<dbReference type="PROSITE" id="PS51767">
    <property type="entry name" value="PEPTIDASE_A1"/>
    <property type="match status" value="1"/>
</dbReference>
<dbReference type="InterPro" id="IPR021109">
    <property type="entry name" value="Peptidase_aspartic_dom_sf"/>
</dbReference>
<dbReference type="GeneTree" id="ENSGT00940000164590"/>
<dbReference type="FunFam" id="2.40.70.10:FF:000004">
    <property type="entry name" value="Pepsin A"/>
    <property type="match status" value="1"/>
</dbReference>
<dbReference type="PANTHER" id="PTHR47966">
    <property type="entry name" value="BETA-SITE APP-CLEAVING ENZYME, ISOFORM A-RELATED"/>
    <property type="match status" value="1"/>
</dbReference>
<feature type="disulfide bond" evidence="9">
    <location>
        <begin position="119"/>
        <end position="124"/>
    </location>
</feature>
<sequence length="412" mass="45423">MIGAELYFVITSIFVVSEKESLNPRIPLIKKPSLRSHLRASDQLEDFLKDHQVDVFSRRYSQCYPPTLVSLKPGKAAERLYNYMDAQYFGLISLGTPGQNFTVVFDTGSADLWVPSFYCVSPACASHHKFKAFESSTYIRDGRVFGIHYGSGHLLGVLAKDLLKVGSLAVENQEFGESVYEPGLSFVMTKFDGVLGLSYPSLSDELGAPVFDNLINQNKVEKPIFSFYLNNSPGKEGELLLGAVDEDLFVRPINWSPVTVKGYWQIKMDAVKVQGTTSFCKADANSCQAVVDTGTSLIAGPAMDILFLQQLIGATPTPFGEFLVDCSRISSLPVISFVINGVEYSLTGEMYVKKDVIGDRGVCFTGFQAVDITSLFGPMWVLGDVFLAQVYSVFDRGQDRVGFARLKARPTE</sequence>
<feature type="domain" description="Peptidase A1" evidence="11">
    <location>
        <begin position="88"/>
        <end position="404"/>
    </location>
</feature>
<organism evidence="12 13">
    <name type="scientific">Pygocentrus nattereri</name>
    <name type="common">Red-bellied piranha</name>
    <dbReference type="NCBI Taxonomy" id="42514"/>
    <lineage>
        <taxon>Eukaryota</taxon>
        <taxon>Metazoa</taxon>
        <taxon>Chordata</taxon>
        <taxon>Craniata</taxon>
        <taxon>Vertebrata</taxon>
        <taxon>Euteleostomi</taxon>
        <taxon>Actinopterygii</taxon>
        <taxon>Neopterygii</taxon>
        <taxon>Teleostei</taxon>
        <taxon>Ostariophysi</taxon>
        <taxon>Characiformes</taxon>
        <taxon>Characoidei</taxon>
        <taxon>Pygocentrus</taxon>
    </lineage>
</organism>
<feature type="active site" evidence="8">
    <location>
        <position position="106"/>
    </location>
</feature>
<evidence type="ECO:0000256" key="1">
    <source>
        <dbReference type="ARBA" id="ARBA00007447"/>
    </source>
</evidence>
<evidence type="ECO:0000256" key="6">
    <source>
        <dbReference type="ARBA" id="ARBA00023157"/>
    </source>
</evidence>
<dbReference type="InterPro" id="IPR001461">
    <property type="entry name" value="Aspartic_peptidase_A1"/>
</dbReference>
<feature type="disulfide bond" evidence="9">
    <location>
        <begin position="280"/>
        <end position="287"/>
    </location>
</feature>
<dbReference type="GO" id="GO:0004190">
    <property type="term" value="F:aspartic-type endopeptidase activity"/>
    <property type="evidence" value="ECO:0007669"/>
    <property type="project" value="UniProtKB-KW"/>
</dbReference>
<dbReference type="PROSITE" id="PS00141">
    <property type="entry name" value="ASP_PROTEASE"/>
    <property type="match status" value="2"/>
</dbReference>
<dbReference type="SUPFAM" id="SSF50630">
    <property type="entry name" value="Acid proteases"/>
    <property type="match status" value="1"/>
</dbReference>
<keyword evidence="3 10" id="KW-0645">Protease</keyword>
<dbReference type="Pfam" id="PF07966">
    <property type="entry name" value="A1_Propeptide"/>
    <property type="match status" value="1"/>
</dbReference>
<evidence type="ECO:0000256" key="3">
    <source>
        <dbReference type="ARBA" id="ARBA00022670"/>
    </source>
</evidence>
<keyword evidence="6 9" id="KW-1015">Disulfide bond</keyword>
<proteinExistence type="inferred from homology"/>
<keyword evidence="13" id="KW-1185">Reference proteome</keyword>
<evidence type="ECO:0000256" key="7">
    <source>
        <dbReference type="ARBA" id="ARBA00023180"/>
    </source>
</evidence>
<protein>
    <recommendedName>
        <fullName evidence="2">Renin</fullName>
    </recommendedName>
</protein>
<feature type="active site" evidence="8">
    <location>
        <position position="292"/>
    </location>
</feature>
<reference evidence="12" key="2">
    <citation type="submission" date="2025-08" db="UniProtKB">
        <authorList>
            <consortium name="Ensembl"/>
        </authorList>
    </citation>
    <scope>IDENTIFICATION</scope>
</reference>
<dbReference type="Pfam" id="PF00026">
    <property type="entry name" value="Asp"/>
    <property type="match status" value="1"/>
</dbReference>
<keyword evidence="5 10" id="KW-0378">Hydrolase</keyword>
<evidence type="ECO:0000259" key="11">
    <source>
        <dbReference type="PROSITE" id="PS51767"/>
    </source>
</evidence>
<evidence type="ECO:0000256" key="8">
    <source>
        <dbReference type="PIRSR" id="PIRSR601461-1"/>
    </source>
</evidence>